<comment type="subcellular location">
    <subcellularLocation>
        <location evidence="1">Secreted</location>
        <location evidence="1">Extracellular space</location>
    </subcellularLocation>
</comment>
<dbReference type="FunFam" id="2.20.100.10:FF:000002">
    <property type="entry name" value="Unc-5 netrin receptor C"/>
    <property type="match status" value="1"/>
</dbReference>
<organism evidence="9 10">
    <name type="scientific">Maylandia zebra</name>
    <name type="common">zebra mbuna</name>
    <dbReference type="NCBI Taxonomy" id="106582"/>
    <lineage>
        <taxon>Eukaryota</taxon>
        <taxon>Metazoa</taxon>
        <taxon>Chordata</taxon>
        <taxon>Craniata</taxon>
        <taxon>Vertebrata</taxon>
        <taxon>Euteleostomi</taxon>
        <taxon>Actinopterygii</taxon>
        <taxon>Neopterygii</taxon>
        <taxon>Teleostei</taxon>
        <taxon>Neoteleostei</taxon>
        <taxon>Acanthomorphata</taxon>
        <taxon>Ovalentaria</taxon>
        <taxon>Cichlomorphae</taxon>
        <taxon>Cichliformes</taxon>
        <taxon>Cichlidae</taxon>
        <taxon>African cichlids</taxon>
        <taxon>Pseudocrenilabrinae</taxon>
        <taxon>Haplochromini</taxon>
        <taxon>Maylandia</taxon>
        <taxon>Maylandia zebra complex</taxon>
    </lineage>
</organism>
<accession>A0A3P9CEY4</accession>
<keyword evidence="4" id="KW-0732">Signal</keyword>
<keyword evidence="6" id="KW-0106">Calcium</keyword>
<dbReference type="GeneTree" id="ENSGT00440000038972"/>
<sequence length="342" mass="37060">QCSSRCDSGVQTRERLCNSPTPQHGGKSCSGPHIQTRDCNSQPFDGQWSAWTPWGHCSVSCGAGLQSRYRFCSSPRPSGSGLPCTGPHHEDQVCIIAPCDGGWGQWSHWTECTKSCGGGVRSRRRNCDSPSPEGEGNYCEGLGSKCQSVPGCHVDGGWSQWGAWTECSLSCGGGVKFRRRLCDNPSPQSGGRGCLGDAEQQRDCNTHLCTVGPWLPWSQWSECSVSCGGGQQYRSRLCSLPACSGRQSKICNTHVFDGGWSRWSPWSRCDKRCGGGRSIRTRSCSSPPPKNGGKKCAGEKNQVKPCNTKPCGESDLPRPAFGSSLFQHMAVYLQECVFSLCR</sequence>
<dbReference type="PROSITE" id="PS50092">
    <property type="entry name" value="TSP1"/>
    <property type="match status" value="6"/>
</dbReference>
<evidence type="ECO:0000256" key="1">
    <source>
        <dbReference type="ARBA" id="ARBA00004239"/>
    </source>
</evidence>
<dbReference type="Proteomes" id="UP000265160">
    <property type="component" value="LG9"/>
</dbReference>
<keyword evidence="2" id="KW-0964">Secreted</keyword>
<dbReference type="Ensembl" id="ENSMZET00005021272.1">
    <property type="protein sequence ID" value="ENSMZEP00005020594.1"/>
    <property type="gene ID" value="ENSMZEG00005015440.1"/>
</dbReference>
<proteinExistence type="predicted"/>
<protein>
    <recommendedName>
        <fullName evidence="11">PROP</fullName>
    </recommendedName>
</protein>
<evidence type="ECO:0000256" key="4">
    <source>
        <dbReference type="ARBA" id="ARBA00022729"/>
    </source>
</evidence>
<dbReference type="AlphaFoldDB" id="A0A3P9CEY4"/>
<dbReference type="PRINTS" id="PR01705">
    <property type="entry name" value="TSP1REPEAT"/>
</dbReference>
<keyword evidence="7" id="KW-1015">Disulfide bond</keyword>
<evidence type="ECO:0000313" key="10">
    <source>
        <dbReference type="Proteomes" id="UP000265160"/>
    </source>
</evidence>
<keyword evidence="10" id="KW-1185">Reference proteome</keyword>
<evidence type="ECO:0008006" key="11">
    <source>
        <dbReference type="Google" id="ProtNLM"/>
    </source>
</evidence>
<reference evidence="9" key="3">
    <citation type="submission" date="2025-09" db="UniProtKB">
        <authorList>
            <consortium name="Ensembl"/>
        </authorList>
    </citation>
    <scope>IDENTIFICATION</scope>
</reference>
<dbReference type="SMART" id="SM00209">
    <property type="entry name" value="TSP1"/>
    <property type="match status" value="6"/>
</dbReference>
<evidence type="ECO:0000256" key="7">
    <source>
        <dbReference type="ARBA" id="ARBA00023157"/>
    </source>
</evidence>
<evidence type="ECO:0000256" key="3">
    <source>
        <dbReference type="ARBA" id="ARBA00022536"/>
    </source>
</evidence>
<dbReference type="FunFam" id="2.20.100.10:FF:000001">
    <property type="entry name" value="semaphorin-5A isoform X1"/>
    <property type="match status" value="1"/>
</dbReference>
<dbReference type="InterPro" id="IPR052065">
    <property type="entry name" value="Compl_asym_regulator"/>
</dbReference>
<dbReference type="GO" id="GO:0005576">
    <property type="term" value="C:extracellular region"/>
    <property type="evidence" value="ECO:0007669"/>
    <property type="project" value="UniProtKB-SubCell"/>
</dbReference>
<evidence type="ECO:0000256" key="6">
    <source>
        <dbReference type="ARBA" id="ARBA00022837"/>
    </source>
</evidence>
<dbReference type="FunFam" id="2.20.100.10:FF:000007">
    <property type="entry name" value="Thrombospondin 1"/>
    <property type="match status" value="1"/>
</dbReference>
<evidence type="ECO:0000256" key="5">
    <source>
        <dbReference type="ARBA" id="ARBA00022737"/>
    </source>
</evidence>
<evidence type="ECO:0000313" key="9">
    <source>
        <dbReference type="Ensembl" id="ENSMZEP00005020594.1"/>
    </source>
</evidence>
<dbReference type="PANTHER" id="PTHR22906:SF43">
    <property type="entry name" value="PROPERDIN"/>
    <property type="match status" value="1"/>
</dbReference>
<evidence type="ECO:0000256" key="8">
    <source>
        <dbReference type="ARBA" id="ARBA00023180"/>
    </source>
</evidence>
<dbReference type="InterPro" id="IPR000884">
    <property type="entry name" value="TSP1_rpt"/>
</dbReference>
<dbReference type="PANTHER" id="PTHR22906">
    <property type="entry name" value="PROPERDIN"/>
    <property type="match status" value="1"/>
</dbReference>
<keyword evidence="8" id="KW-0325">Glycoprotein</keyword>
<keyword evidence="5" id="KW-0677">Repeat</keyword>
<dbReference type="SUPFAM" id="SSF82895">
    <property type="entry name" value="TSP-1 type 1 repeat"/>
    <property type="match status" value="6"/>
</dbReference>
<evidence type="ECO:0000256" key="2">
    <source>
        <dbReference type="ARBA" id="ARBA00022525"/>
    </source>
</evidence>
<dbReference type="InterPro" id="IPR036383">
    <property type="entry name" value="TSP1_rpt_sf"/>
</dbReference>
<dbReference type="FunFam" id="2.20.100.10:FF:000067">
    <property type="entry name" value="Hemicentin 1"/>
    <property type="match status" value="1"/>
</dbReference>
<reference evidence="9" key="2">
    <citation type="submission" date="2025-08" db="UniProtKB">
        <authorList>
            <consortium name="Ensembl"/>
        </authorList>
    </citation>
    <scope>IDENTIFICATION</scope>
</reference>
<keyword evidence="3" id="KW-0245">EGF-like domain</keyword>
<name>A0A3P9CEY4_9CICH</name>
<dbReference type="Pfam" id="PF00090">
    <property type="entry name" value="TSP_1"/>
    <property type="match status" value="6"/>
</dbReference>
<dbReference type="Gene3D" id="2.20.100.10">
    <property type="entry name" value="Thrombospondin type-1 (TSP1) repeat"/>
    <property type="match status" value="6"/>
</dbReference>
<reference evidence="9 10" key="1">
    <citation type="journal article" date="2014" name="Nature">
        <title>The genomic substrate for adaptive radiation in African cichlid fish.</title>
        <authorList>
            <person name="Brawand D."/>
            <person name="Wagner C.E."/>
            <person name="Li Y.I."/>
            <person name="Malinsky M."/>
            <person name="Keller I."/>
            <person name="Fan S."/>
            <person name="Simakov O."/>
            <person name="Ng A.Y."/>
            <person name="Lim Z.W."/>
            <person name="Bezault E."/>
            <person name="Turner-Maier J."/>
            <person name="Johnson J."/>
            <person name="Alcazar R."/>
            <person name="Noh H.J."/>
            <person name="Russell P."/>
            <person name="Aken B."/>
            <person name="Alfoldi J."/>
            <person name="Amemiya C."/>
            <person name="Azzouzi N."/>
            <person name="Baroiller J.F."/>
            <person name="Barloy-Hubler F."/>
            <person name="Berlin A."/>
            <person name="Bloomquist R."/>
            <person name="Carleton K.L."/>
            <person name="Conte M.A."/>
            <person name="D'Cotta H."/>
            <person name="Eshel O."/>
            <person name="Gaffney L."/>
            <person name="Galibert F."/>
            <person name="Gante H.F."/>
            <person name="Gnerre S."/>
            <person name="Greuter L."/>
            <person name="Guyon R."/>
            <person name="Haddad N.S."/>
            <person name="Haerty W."/>
            <person name="Harris R.M."/>
            <person name="Hofmann H.A."/>
            <person name="Hourlier T."/>
            <person name="Hulata G."/>
            <person name="Jaffe D.B."/>
            <person name="Lara M."/>
            <person name="Lee A.P."/>
            <person name="MacCallum I."/>
            <person name="Mwaiko S."/>
            <person name="Nikaido M."/>
            <person name="Nishihara H."/>
            <person name="Ozouf-Costaz C."/>
            <person name="Penman D.J."/>
            <person name="Przybylski D."/>
            <person name="Rakotomanga M."/>
            <person name="Renn S.C.P."/>
            <person name="Ribeiro F.J."/>
            <person name="Ron M."/>
            <person name="Salzburger W."/>
            <person name="Sanchez-Pulido L."/>
            <person name="Santos M.E."/>
            <person name="Searle S."/>
            <person name="Sharpe T."/>
            <person name="Swofford R."/>
            <person name="Tan F.J."/>
            <person name="Williams L."/>
            <person name="Young S."/>
            <person name="Yin S."/>
            <person name="Okada N."/>
            <person name="Kocher T.D."/>
            <person name="Miska E.A."/>
            <person name="Lander E.S."/>
            <person name="Venkatesh B."/>
            <person name="Fernald R.D."/>
            <person name="Meyer A."/>
            <person name="Ponting C.P."/>
            <person name="Streelman J.T."/>
            <person name="Lindblad-Toh K."/>
            <person name="Seehausen O."/>
            <person name="Di Palma F."/>
        </authorList>
    </citation>
    <scope>NUCLEOTIDE SEQUENCE</scope>
</reference>